<proteinExistence type="predicted"/>
<feature type="domain" description="Rv3651-like N-terminal" evidence="1">
    <location>
        <begin position="6"/>
        <end position="96"/>
    </location>
</feature>
<gene>
    <name evidence="2" type="ORF">ACFP3H_24175</name>
</gene>
<organism evidence="2 3">
    <name type="scientific">Nocardia lasii</name>
    <dbReference type="NCBI Taxonomy" id="1616107"/>
    <lineage>
        <taxon>Bacteria</taxon>
        <taxon>Bacillati</taxon>
        <taxon>Actinomycetota</taxon>
        <taxon>Actinomycetes</taxon>
        <taxon>Mycobacteriales</taxon>
        <taxon>Nocardiaceae</taxon>
        <taxon>Nocardia</taxon>
    </lineage>
</organism>
<evidence type="ECO:0000259" key="1">
    <source>
        <dbReference type="Pfam" id="PF18007"/>
    </source>
</evidence>
<dbReference type="EMBL" id="JBHSQN010000015">
    <property type="protein sequence ID" value="MFC6014163.1"/>
    <property type="molecule type" value="Genomic_DNA"/>
</dbReference>
<keyword evidence="3" id="KW-1185">Reference proteome</keyword>
<protein>
    <submittedName>
        <fullName evidence="2">GAF domain-containing protein</fullName>
    </submittedName>
</protein>
<dbReference type="Proteomes" id="UP001596223">
    <property type="component" value="Unassembled WGS sequence"/>
</dbReference>
<sequence>MSQGRWLLVETLTGDLEPTLVAEDEQSKPWHAPARLRRRFGPAQAELVTEAVRRCAAGGESERTVAGDIVLVAEPVRCPFDGVHGVQIWLGPAHSPVAPRRRVAAWDWDAVTELAHHGPGLEELVFARAPEDVRVVRTPPDAFGRMVRFDGRVDYFAMVGTLEPGGHWQGQVDMLGDDDGVRRFQMVTRARPDQRRISGLMHAIPELDDDAAEVDPAVVMLRAVSQRSGVGVGLILLASGLIYEWAGEPPPPLDRWAVERPTIDPADSAALHDACAEAAARPGTSHTLTLRVRFAQGEWIRARAELVTITTAATGHGLLRVWADGDDQV</sequence>
<dbReference type="InterPro" id="IPR041458">
    <property type="entry name" value="Rv3651-like_N"/>
</dbReference>
<dbReference type="Pfam" id="PF18007">
    <property type="entry name" value="Rv3651-like_N"/>
    <property type="match status" value="1"/>
</dbReference>
<dbReference type="RefSeq" id="WP_378609388.1">
    <property type="nucleotide sequence ID" value="NZ_JBHSQN010000015.1"/>
</dbReference>
<evidence type="ECO:0000313" key="3">
    <source>
        <dbReference type="Proteomes" id="UP001596223"/>
    </source>
</evidence>
<name>A0ABW1K0F9_9NOCA</name>
<evidence type="ECO:0000313" key="2">
    <source>
        <dbReference type="EMBL" id="MFC6014163.1"/>
    </source>
</evidence>
<accession>A0ABW1K0F9</accession>
<comment type="caution">
    <text evidence="2">The sequence shown here is derived from an EMBL/GenBank/DDBJ whole genome shotgun (WGS) entry which is preliminary data.</text>
</comment>
<reference evidence="3" key="1">
    <citation type="journal article" date="2019" name="Int. J. Syst. Evol. Microbiol.">
        <title>The Global Catalogue of Microorganisms (GCM) 10K type strain sequencing project: providing services to taxonomists for standard genome sequencing and annotation.</title>
        <authorList>
            <consortium name="The Broad Institute Genomics Platform"/>
            <consortium name="The Broad Institute Genome Sequencing Center for Infectious Disease"/>
            <person name="Wu L."/>
            <person name="Ma J."/>
        </authorList>
    </citation>
    <scope>NUCLEOTIDE SEQUENCE [LARGE SCALE GENOMIC DNA]</scope>
    <source>
        <strain evidence="3">CCUG 36956</strain>
    </source>
</reference>